<dbReference type="Proteomes" id="UP000024284">
    <property type="component" value="Unassembled WGS sequence"/>
</dbReference>
<sequence>MLPHDEQTTDIITYLPPISPSQEREEGRLYSFADVEERLVEAMLVMKRLSDREAGWLRVKASWPDIIRERELGDYDARGYLGNSSDIPLKPLPATRKDIGMMEEAFAWVLAAKPDDRRLIALAIGALARGEKRVPWMKLLRPMGLTLGAHGLRKRYERSMRAVVKTANARLAGAVACQTV</sequence>
<evidence type="ECO:0000313" key="1">
    <source>
        <dbReference type="EMBL" id="KFG90746.1"/>
    </source>
</evidence>
<reference evidence="1" key="1">
    <citation type="submission" date="2014-08" db="EMBL/GenBank/DDBJ databases">
        <title>Draft genome sequences of Sphingobium herbicidovorans.</title>
        <authorList>
            <person name="Gan H.M."/>
            <person name="Gan H.Y."/>
            <person name="Savka M.A."/>
        </authorList>
    </citation>
    <scope>NUCLEOTIDE SEQUENCE [LARGE SCALE GENOMIC DNA]</scope>
    <source>
        <strain evidence="1">NBRC 16415</strain>
    </source>
</reference>
<keyword evidence="2" id="KW-1185">Reference proteome</keyword>
<proteinExistence type="predicted"/>
<accession>A0A086PBH8</accession>
<name>A0A086PBH8_SPHHM</name>
<gene>
    <name evidence="1" type="ORF">BV98_001458</name>
</gene>
<comment type="caution">
    <text evidence="1">The sequence shown here is derived from an EMBL/GenBank/DDBJ whole genome shotgun (WGS) entry which is preliminary data.</text>
</comment>
<dbReference type="STRING" id="76947.GCA_002080435_02576"/>
<organism evidence="1 2">
    <name type="scientific">Sphingobium herbicidovorans (strain ATCC 700291 / DSM 11019 / CCUG 56400 / KCTC 2939 / LMG 18315 / NBRC 16415 / MH)</name>
    <name type="common">Sphingomonas herbicidovorans</name>
    <dbReference type="NCBI Taxonomy" id="1219045"/>
    <lineage>
        <taxon>Bacteria</taxon>
        <taxon>Pseudomonadati</taxon>
        <taxon>Pseudomonadota</taxon>
        <taxon>Alphaproteobacteria</taxon>
        <taxon>Sphingomonadales</taxon>
        <taxon>Sphingomonadaceae</taxon>
        <taxon>Sphingobium</taxon>
    </lineage>
</organism>
<dbReference type="eggNOG" id="ENOG5030QZN">
    <property type="taxonomic scope" value="Bacteria"/>
</dbReference>
<evidence type="ECO:0000313" key="2">
    <source>
        <dbReference type="Proteomes" id="UP000024284"/>
    </source>
</evidence>
<dbReference type="PATRIC" id="fig|1219045.3.peg.1488"/>
<dbReference type="EMBL" id="JFZA02000011">
    <property type="protein sequence ID" value="KFG90746.1"/>
    <property type="molecule type" value="Genomic_DNA"/>
</dbReference>
<dbReference type="AlphaFoldDB" id="A0A086PBH8"/>
<protein>
    <submittedName>
        <fullName evidence="1">Uncharacterized protein</fullName>
    </submittedName>
</protein>